<dbReference type="EMBL" id="CP027668">
    <property type="protein sequence ID" value="AVO44999.1"/>
    <property type="molecule type" value="Genomic_DNA"/>
</dbReference>
<dbReference type="AlphaFoldDB" id="A0A2S0N9Z3"/>
<proteinExistence type="predicted"/>
<accession>A0A2S0N9Z3</accession>
<organism evidence="5 6">
    <name type="scientific">Phreatobacter cathodiphilus</name>
    <dbReference type="NCBI Taxonomy" id="1868589"/>
    <lineage>
        <taxon>Bacteria</taxon>
        <taxon>Pseudomonadati</taxon>
        <taxon>Pseudomonadota</taxon>
        <taxon>Alphaproteobacteria</taxon>
        <taxon>Hyphomicrobiales</taxon>
        <taxon>Phreatobacteraceae</taxon>
        <taxon>Phreatobacter</taxon>
    </lineage>
</organism>
<dbReference type="SUPFAM" id="SSF50891">
    <property type="entry name" value="Cyclophilin-like"/>
    <property type="match status" value="1"/>
</dbReference>
<keyword evidence="5" id="KW-0456">Lyase</keyword>
<dbReference type="KEGG" id="phr:C6569_07935"/>
<evidence type="ECO:0000256" key="1">
    <source>
        <dbReference type="ARBA" id="ARBA00022741"/>
    </source>
</evidence>
<evidence type="ECO:0000313" key="6">
    <source>
        <dbReference type="Proteomes" id="UP000237889"/>
    </source>
</evidence>
<name>A0A2S0N9Z3_9HYPH</name>
<keyword evidence="6" id="KW-1185">Reference proteome</keyword>
<evidence type="ECO:0000313" key="5">
    <source>
        <dbReference type="EMBL" id="AVO44999.1"/>
    </source>
</evidence>
<evidence type="ECO:0000259" key="4">
    <source>
        <dbReference type="SMART" id="SM00797"/>
    </source>
</evidence>
<keyword evidence="1" id="KW-0547">Nucleotide-binding</keyword>
<dbReference type="InterPro" id="IPR029000">
    <property type="entry name" value="Cyclophilin-like_dom_sf"/>
</dbReference>
<dbReference type="RefSeq" id="WP_106748340.1">
    <property type="nucleotide sequence ID" value="NZ_CP027668.1"/>
</dbReference>
<keyword evidence="3" id="KW-0067">ATP-binding</keyword>
<dbReference type="PANTHER" id="PTHR43309">
    <property type="entry name" value="5-OXOPROLINASE SUBUNIT C"/>
    <property type="match status" value="1"/>
</dbReference>
<dbReference type="NCBIfam" id="TIGR00724">
    <property type="entry name" value="urea_amlyse_rel"/>
    <property type="match status" value="1"/>
</dbReference>
<sequence length="346" mass="35191">MIRLLVKDCGAGTTVQDGGRFGYQRYGVGPAGAMDRIALAVANMLVGNEPGEAAVEFTVLGGNFVVEGGPVRVALAGAFADLKIDGEAVPPLTSATALDGQSVTVGAAKAGTFMVLAVSGGVAVKRDLGSRSFHLRGGLGGLDRTPVRPGQVLPVGGTPQGPDLVATVAPQVSAGAFRVVLGPQDDYFTPAGIATFLGETYRVSAEADRMGYRLSGPAIEHAKGFNIVSDGIVTGSVQVPGSGEPIVLLADRQTTGGYPKIATIVSADLPRFVQQRPGGEMRFTAVTLAEAIAAARDQAAMLAAVRAGLKPAGLGLDTEHLLSVNLVDGWVDAHAPPAEPPLHSAA</sequence>
<evidence type="ECO:0000256" key="3">
    <source>
        <dbReference type="ARBA" id="ARBA00022840"/>
    </source>
</evidence>
<evidence type="ECO:0000256" key="2">
    <source>
        <dbReference type="ARBA" id="ARBA00022801"/>
    </source>
</evidence>
<feature type="domain" description="Carboxyltransferase" evidence="4">
    <location>
        <begin position="25"/>
        <end position="301"/>
    </location>
</feature>
<dbReference type="GO" id="GO:0005524">
    <property type="term" value="F:ATP binding"/>
    <property type="evidence" value="ECO:0007669"/>
    <property type="project" value="UniProtKB-KW"/>
</dbReference>
<dbReference type="InterPro" id="IPR003778">
    <property type="entry name" value="CT_A_B"/>
</dbReference>
<dbReference type="GO" id="GO:0016787">
    <property type="term" value="F:hydrolase activity"/>
    <property type="evidence" value="ECO:0007669"/>
    <property type="project" value="UniProtKB-KW"/>
</dbReference>
<gene>
    <name evidence="5" type="ORF">C6569_07935</name>
</gene>
<dbReference type="SMART" id="SM00797">
    <property type="entry name" value="AHS2"/>
    <property type="match status" value="1"/>
</dbReference>
<protein>
    <submittedName>
        <fullName evidence="5">Urea amidolyase</fullName>
    </submittedName>
</protein>
<dbReference type="Pfam" id="PF02626">
    <property type="entry name" value="CT_A_B"/>
    <property type="match status" value="1"/>
</dbReference>
<dbReference type="PANTHER" id="PTHR43309:SF5">
    <property type="entry name" value="5-OXOPROLINASE SUBUNIT C"/>
    <property type="match status" value="1"/>
</dbReference>
<dbReference type="Proteomes" id="UP000237889">
    <property type="component" value="Chromosome"/>
</dbReference>
<dbReference type="InterPro" id="IPR052708">
    <property type="entry name" value="PxpC"/>
</dbReference>
<dbReference type="Gene3D" id="2.40.100.10">
    <property type="entry name" value="Cyclophilin-like"/>
    <property type="match status" value="1"/>
</dbReference>
<dbReference type="GO" id="GO:0016829">
    <property type="term" value="F:lyase activity"/>
    <property type="evidence" value="ECO:0007669"/>
    <property type="project" value="UniProtKB-KW"/>
</dbReference>
<reference evidence="5 6" key="1">
    <citation type="submission" date="2018-03" db="EMBL/GenBank/DDBJ databases">
        <title>Genome sequencing of Phreatobacter sp.</title>
        <authorList>
            <person name="Kim S.-J."/>
            <person name="Heo J."/>
            <person name="Kwon S.-W."/>
        </authorList>
    </citation>
    <scope>NUCLEOTIDE SEQUENCE [LARGE SCALE GENOMIC DNA]</scope>
    <source>
        <strain evidence="5 6">S-12</strain>
    </source>
</reference>
<keyword evidence="2" id="KW-0378">Hydrolase</keyword>
<dbReference type="OrthoDB" id="9768696at2"/>